<dbReference type="HOGENOM" id="CLU_2959129_0_0_6"/>
<organism evidence="1 2">
    <name type="scientific">Succinatimonas hippei (strain DSM 22608 / JCM 16073 / KCTC 15190 / YIT 12066)</name>
    <dbReference type="NCBI Taxonomy" id="762983"/>
    <lineage>
        <taxon>Bacteria</taxon>
        <taxon>Pseudomonadati</taxon>
        <taxon>Pseudomonadota</taxon>
        <taxon>Gammaproteobacteria</taxon>
        <taxon>Aeromonadales</taxon>
        <taxon>Succinivibrionaceae</taxon>
        <taxon>Succinatimonas</taxon>
    </lineage>
</organism>
<dbReference type="STRING" id="762983.HMPREF9444_01070"/>
<protein>
    <submittedName>
        <fullName evidence="1">Uncharacterized protein</fullName>
    </submittedName>
</protein>
<keyword evidence="2" id="KW-1185">Reference proteome</keyword>
<dbReference type="Proteomes" id="UP000018458">
    <property type="component" value="Unassembled WGS sequence"/>
</dbReference>
<reference evidence="1 2" key="1">
    <citation type="submission" date="2011-01" db="EMBL/GenBank/DDBJ databases">
        <authorList>
            <person name="Weinstock G."/>
            <person name="Sodergren E."/>
            <person name="Clifton S."/>
            <person name="Fulton L."/>
            <person name="Fulton B."/>
            <person name="Courtney L."/>
            <person name="Fronick C."/>
            <person name="Harrison M."/>
            <person name="Strong C."/>
            <person name="Farmer C."/>
            <person name="Delahaunty K."/>
            <person name="Markovic C."/>
            <person name="Hall O."/>
            <person name="Minx P."/>
            <person name="Tomlinson C."/>
            <person name="Mitreva M."/>
            <person name="Hou S."/>
            <person name="Chen J."/>
            <person name="Wollam A."/>
            <person name="Pepin K.H."/>
            <person name="Johnson M."/>
            <person name="Bhonagiri V."/>
            <person name="Zhang X."/>
            <person name="Suruliraj S."/>
            <person name="Warren W."/>
            <person name="Chinwalla A."/>
            <person name="Mardis E.R."/>
            <person name="Wilson R.K."/>
        </authorList>
    </citation>
    <scope>NUCLEOTIDE SEQUENCE [LARGE SCALE GENOMIC DNA]</scope>
    <source>
        <strain evidence="2">DSM 22608 / JCM 16073 / KCTC 15190 / YIT 12066</strain>
    </source>
</reference>
<evidence type="ECO:0000313" key="1">
    <source>
        <dbReference type="EMBL" id="EFY07149.1"/>
    </source>
</evidence>
<dbReference type="EMBL" id="AEVO01000051">
    <property type="protein sequence ID" value="EFY07149.1"/>
    <property type="molecule type" value="Genomic_DNA"/>
</dbReference>
<name>E8LK33_SUCHY</name>
<sequence>MIGIAIKKRLNEKYDRAFKLQPQEISVNTAMISKPQASSIIQSFRAHISEDSKVMETLR</sequence>
<comment type="caution">
    <text evidence="1">The sequence shown here is derived from an EMBL/GenBank/DDBJ whole genome shotgun (WGS) entry which is preliminary data.</text>
</comment>
<proteinExistence type="predicted"/>
<accession>E8LK33</accession>
<gene>
    <name evidence="1" type="ORF">HMPREF9444_01070</name>
</gene>
<dbReference type="AlphaFoldDB" id="E8LK33"/>
<evidence type="ECO:0000313" key="2">
    <source>
        <dbReference type="Proteomes" id="UP000018458"/>
    </source>
</evidence>